<organism evidence="2 3">
    <name type="scientific">Aspergillus ruber (strain CBS 135680)</name>
    <dbReference type="NCBI Taxonomy" id="1388766"/>
    <lineage>
        <taxon>Eukaryota</taxon>
        <taxon>Fungi</taxon>
        <taxon>Dikarya</taxon>
        <taxon>Ascomycota</taxon>
        <taxon>Pezizomycotina</taxon>
        <taxon>Eurotiomycetes</taxon>
        <taxon>Eurotiomycetidae</taxon>
        <taxon>Eurotiales</taxon>
        <taxon>Aspergillaceae</taxon>
        <taxon>Aspergillus</taxon>
        <taxon>Aspergillus subgen. Aspergillus</taxon>
    </lineage>
</organism>
<protein>
    <submittedName>
        <fullName evidence="2">Uncharacterized protein</fullName>
    </submittedName>
</protein>
<proteinExistence type="predicted"/>
<dbReference type="HOGENOM" id="CLU_2222699_0_0_1"/>
<gene>
    <name evidence="2" type="ORF">EURHEDRAFT_190548</name>
</gene>
<evidence type="ECO:0000313" key="2">
    <source>
        <dbReference type="EMBL" id="EYE92335.1"/>
    </source>
</evidence>
<dbReference type="GeneID" id="63693030"/>
<keyword evidence="1" id="KW-0812">Transmembrane</keyword>
<dbReference type="AlphaFoldDB" id="A0A017S823"/>
<keyword evidence="1" id="KW-1133">Transmembrane helix</keyword>
<dbReference type="Proteomes" id="UP000019804">
    <property type="component" value="Unassembled WGS sequence"/>
</dbReference>
<keyword evidence="3" id="KW-1185">Reference proteome</keyword>
<evidence type="ECO:0000313" key="3">
    <source>
        <dbReference type="Proteomes" id="UP000019804"/>
    </source>
</evidence>
<dbReference type="RefSeq" id="XP_040636023.1">
    <property type="nucleotide sequence ID" value="XM_040777906.1"/>
</dbReference>
<feature type="transmembrane region" description="Helical" evidence="1">
    <location>
        <begin position="12"/>
        <end position="34"/>
    </location>
</feature>
<keyword evidence="1" id="KW-0472">Membrane</keyword>
<dbReference type="EMBL" id="KK088437">
    <property type="protein sequence ID" value="EYE92335.1"/>
    <property type="molecule type" value="Genomic_DNA"/>
</dbReference>
<sequence length="106" mass="12270">MIRCHLECNDRIVIYTLGECLEILFFIVVFCLCIDGKRQQHPCNGGSILVVFYTLTLVHSTRTHNPQTAHDDLDLLRIFIRQSIQRGPKPWEQVLCTVFVRSTLVI</sequence>
<name>A0A017S823_ASPRC</name>
<evidence type="ECO:0000256" key="1">
    <source>
        <dbReference type="SAM" id="Phobius"/>
    </source>
</evidence>
<reference evidence="3" key="1">
    <citation type="journal article" date="2014" name="Nat. Commun.">
        <title>Genomic adaptations of the halophilic Dead Sea filamentous fungus Eurotium rubrum.</title>
        <authorList>
            <person name="Kis-Papo T."/>
            <person name="Weig A.R."/>
            <person name="Riley R."/>
            <person name="Persoh D."/>
            <person name="Salamov A."/>
            <person name="Sun H."/>
            <person name="Lipzen A."/>
            <person name="Wasser S.P."/>
            <person name="Rambold G."/>
            <person name="Grigoriev I.V."/>
            <person name="Nevo E."/>
        </authorList>
    </citation>
    <scope>NUCLEOTIDE SEQUENCE [LARGE SCALE GENOMIC DNA]</scope>
    <source>
        <strain evidence="3">CBS 135680</strain>
    </source>
</reference>
<accession>A0A017S823</accession>